<accession>A0A8S2MBJ3</accession>
<evidence type="ECO:0000256" key="1">
    <source>
        <dbReference type="ARBA" id="ARBA00010460"/>
    </source>
</evidence>
<evidence type="ECO:0000256" key="5">
    <source>
        <dbReference type="ARBA" id="ARBA00047878"/>
    </source>
</evidence>
<dbReference type="EMBL" id="CAJOBA010025796">
    <property type="protein sequence ID" value="CAF3932845.1"/>
    <property type="molecule type" value="Genomic_DNA"/>
</dbReference>
<name>A0A8S2MBJ3_9BILA</name>
<gene>
    <name evidence="10" type="ORF">OVA965_LOCUS21062</name>
    <name evidence="11" type="ORF">TMI583_LOCUS21619</name>
</gene>
<dbReference type="Proteomes" id="UP000682733">
    <property type="component" value="Unassembled WGS sequence"/>
</dbReference>
<evidence type="ECO:0000313" key="12">
    <source>
        <dbReference type="Proteomes" id="UP000682733"/>
    </source>
</evidence>
<dbReference type="Gene3D" id="3.90.180.10">
    <property type="entry name" value="Medium-chain alcohol dehydrogenases, catalytic domain"/>
    <property type="match status" value="1"/>
</dbReference>
<dbReference type="InterPro" id="IPR041694">
    <property type="entry name" value="ADH_N_2"/>
</dbReference>
<dbReference type="SUPFAM" id="SSF51735">
    <property type="entry name" value="NAD(P)-binding Rossmann-fold domains"/>
    <property type="match status" value="1"/>
</dbReference>
<evidence type="ECO:0000313" key="11">
    <source>
        <dbReference type="EMBL" id="CAF3932845.1"/>
    </source>
</evidence>
<dbReference type="Pfam" id="PF16884">
    <property type="entry name" value="ADH_N_2"/>
    <property type="match status" value="1"/>
</dbReference>
<feature type="domain" description="Alcohol dehydrogenase-like C-terminal" evidence="8">
    <location>
        <begin position="175"/>
        <end position="311"/>
    </location>
</feature>
<organism evidence="11 12">
    <name type="scientific">Didymodactylos carnosus</name>
    <dbReference type="NCBI Taxonomy" id="1234261"/>
    <lineage>
        <taxon>Eukaryota</taxon>
        <taxon>Metazoa</taxon>
        <taxon>Spiralia</taxon>
        <taxon>Gnathifera</taxon>
        <taxon>Rotifera</taxon>
        <taxon>Eurotatoria</taxon>
        <taxon>Bdelloidea</taxon>
        <taxon>Philodinida</taxon>
        <taxon>Philodinidae</taxon>
        <taxon>Didymodactylos</taxon>
    </lineage>
</organism>
<comment type="catalytic activity">
    <reaction evidence="5">
        <text>13,14-dihydro-15-oxo-prostaglandin F1alpha + NADP(+) = 15-oxoprostaglandin F1alpha + NADPH + H(+)</text>
        <dbReference type="Rhea" id="RHEA:50592"/>
        <dbReference type="ChEBI" id="CHEBI:15378"/>
        <dbReference type="ChEBI" id="CHEBI:57783"/>
        <dbReference type="ChEBI" id="CHEBI:58349"/>
        <dbReference type="ChEBI" id="CHEBI:79072"/>
        <dbReference type="ChEBI" id="CHEBI:133411"/>
    </reaction>
    <physiologicalReaction direction="right-to-left" evidence="5">
        <dbReference type="Rhea" id="RHEA:50594"/>
    </physiologicalReaction>
</comment>
<dbReference type="CDD" id="cd05288">
    <property type="entry name" value="PGDH"/>
    <property type="match status" value="1"/>
</dbReference>
<dbReference type="InterPro" id="IPR036291">
    <property type="entry name" value="NAD(P)-bd_dom_sf"/>
</dbReference>
<dbReference type="Pfam" id="PF00107">
    <property type="entry name" value="ADH_zinc_N"/>
    <property type="match status" value="1"/>
</dbReference>
<dbReference type="EMBL" id="CAJNOK010011413">
    <property type="protein sequence ID" value="CAF1139624.1"/>
    <property type="molecule type" value="Genomic_DNA"/>
</dbReference>
<evidence type="ECO:0000313" key="10">
    <source>
        <dbReference type="EMBL" id="CAF1139624.1"/>
    </source>
</evidence>
<dbReference type="EC" id="1.3.1.48" evidence="2"/>
<comment type="catalytic activity">
    <reaction evidence="6">
        <text>13,14-dihydro-15-oxo-PGF2alpha + NADP(+) = 15-oxoprostaglandin F2alpha + NADPH + H(+)</text>
        <dbReference type="Rhea" id="RHEA:50588"/>
        <dbReference type="ChEBI" id="CHEBI:15378"/>
        <dbReference type="ChEBI" id="CHEBI:57783"/>
        <dbReference type="ChEBI" id="CHEBI:58349"/>
        <dbReference type="ChEBI" id="CHEBI:133374"/>
        <dbReference type="ChEBI" id="CHEBI:133409"/>
    </reaction>
    <physiologicalReaction direction="right-to-left" evidence="6">
        <dbReference type="Rhea" id="RHEA:50590"/>
    </physiologicalReaction>
</comment>
<dbReference type="InterPro" id="IPR011032">
    <property type="entry name" value="GroES-like_sf"/>
</dbReference>
<dbReference type="GO" id="GO:0047522">
    <property type="term" value="F:15-oxoprostaglandin 13-reductase [NAD(P)+] activity"/>
    <property type="evidence" value="ECO:0007669"/>
    <property type="project" value="UniProtKB-EC"/>
</dbReference>
<dbReference type="Proteomes" id="UP000677228">
    <property type="component" value="Unassembled WGS sequence"/>
</dbReference>
<protein>
    <recommendedName>
        <fullName evidence="4">15-oxoprostaglandin 13-reductase</fullName>
        <ecNumber evidence="2">1.3.1.48</ecNumber>
    </recommendedName>
    <alternativeName>
        <fullName evidence="4">15-oxoprostaglandin 13-reductase</fullName>
    </alternativeName>
</protein>
<dbReference type="AlphaFoldDB" id="A0A8S2MBJ3"/>
<feature type="domain" description="Oxidoreductase N-terminal" evidence="9">
    <location>
        <begin position="13"/>
        <end position="115"/>
    </location>
</feature>
<evidence type="ECO:0000256" key="2">
    <source>
        <dbReference type="ARBA" id="ARBA00011981"/>
    </source>
</evidence>
<dbReference type="SUPFAM" id="SSF50129">
    <property type="entry name" value="GroES-like"/>
    <property type="match status" value="1"/>
</dbReference>
<dbReference type="GO" id="GO:0006693">
    <property type="term" value="P:prostaglandin metabolic process"/>
    <property type="evidence" value="ECO:0007669"/>
    <property type="project" value="TreeGrafter"/>
</dbReference>
<evidence type="ECO:0000259" key="8">
    <source>
        <dbReference type="Pfam" id="PF00107"/>
    </source>
</evidence>
<reference evidence="11" key="1">
    <citation type="submission" date="2021-02" db="EMBL/GenBank/DDBJ databases">
        <authorList>
            <person name="Nowell W R."/>
        </authorList>
    </citation>
    <scope>NUCLEOTIDE SEQUENCE</scope>
</reference>
<keyword evidence="3" id="KW-0560">Oxidoreductase</keyword>
<dbReference type="PANTHER" id="PTHR43205">
    <property type="entry name" value="PROSTAGLANDIN REDUCTASE"/>
    <property type="match status" value="1"/>
</dbReference>
<evidence type="ECO:0000259" key="9">
    <source>
        <dbReference type="Pfam" id="PF16884"/>
    </source>
</evidence>
<evidence type="ECO:0000256" key="3">
    <source>
        <dbReference type="ARBA" id="ARBA00023002"/>
    </source>
</evidence>
<evidence type="ECO:0000256" key="6">
    <source>
        <dbReference type="ARBA" id="ARBA00048290"/>
    </source>
</evidence>
<proteinExistence type="inferred from homology"/>
<comment type="caution">
    <text evidence="11">The sequence shown here is derived from an EMBL/GenBank/DDBJ whole genome shotgun (WGS) entry which is preliminary data.</text>
</comment>
<dbReference type="FunFam" id="3.40.50.720:FF:000121">
    <property type="entry name" value="Prostaglandin reductase 2"/>
    <property type="match status" value="1"/>
</dbReference>
<feature type="non-terminal residue" evidence="11">
    <location>
        <position position="1"/>
    </location>
</feature>
<sequence length="362" mass="40092">CKEMSTQLKNEEFVLFTRPSGQSDIKSAWKLQSCLMPIITKDNEFILETLFVSVDPYLSSGLKKSALGGAINSIGSIQISGLVARVIESRNPNIPVDTIVTGRMEWKRFILANGTEPRFRIVQKPTDKNTIYNKIGFSTAVGVLGMPSQTSYYGILSVANTQPSDVLVISGAAGAVGTIAGQIAKKIRGAKMVIGIAGGKKKCDCIVNELGFDAAIDYKEYNTKDKMVNRLKELTPSGITQYFDNTGGFVTDAIFDIIERHSKIIICGQISTYNNSEEDLSKSNIYPNYLAKTIYRGLSILGFVCSDFIHRNEEEFFKDMPNWLEQGIIKFHETIIDGFENLPRAYEMLFTGENIGKIVVKV</sequence>
<dbReference type="Gene3D" id="3.40.50.720">
    <property type="entry name" value="NAD(P)-binding Rossmann-like Domain"/>
    <property type="match status" value="1"/>
</dbReference>
<comment type="catalytic activity">
    <reaction evidence="7">
        <text>13,14-dihydro-15-oxo-prostaglandin E1 + NADP(+) = 15-oxoprostaglandin E1 + NADPH + H(+)</text>
        <dbReference type="Rhea" id="RHEA:50584"/>
        <dbReference type="ChEBI" id="CHEBI:15378"/>
        <dbReference type="ChEBI" id="CHEBI:57401"/>
        <dbReference type="ChEBI" id="CHEBI:57783"/>
        <dbReference type="ChEBI" id="CHEBI:58349"/>
        <dbReference type="ChEBI" id="CHEBI:133408"/>
    </reaction>
    <physiologicalReaction direction="right-to-left" evidence="7">
        <dbReference type="Rhea" id="RHEA:50586"/>
    </physiologicalReaction>
</comment>
<dbReference type="InterPro" id="IPR045010">
    <property type="entry name" value="MDR_fam"/>
</dbReference>
<dbReference type="PANTHER" id="PTHR43205:SF7">
    <property type="entry name" value="PROSTAGLANDIN REDUCTASE 1"/>
    <property type="match status" value="1"/>
</dbReference>
<comment type="similarity">
    <text evidence="1">Belongs to the NADP-dependent oxidoreductase L4BD family.</text>
</comment>
<dbReference type="InterPro" id="IPR013149">
    <property type="entry name" value="ADH-like_C"/>
</dbReference>
<evidence type="ECO:0000256" key="4">
    <source>
        <dbReference type="ARBA" id="ARBA00033119"/>
    </source>
</evidence>
<evidence type="ECO:0000256" key="7">
    <source>
        <dbReference type="ARBA" id="ARBA00049070"/>
    </source>
</evidence>